<feature type="compositionally biased region" description="Acidic residues" evidence="8">
    <location>
        <begin position="77"/>
        <end position="88"/>
    </location>
</feature>
<evidence type="ECO:0000313" key="11">
    <source>
        <dbReference type="Proteomes" id="UP000693970"/>
    </source>
</evidence>
<dbReference type="InterPro" id="IPR001247">
    <property type="entry name" value="ExoRNase_PH_dom1"/>
</dbReference>
<dbReference type="GO" id="GO:0000176">
    <property type="term" value="C:nuclear exosome (RNase complex)"/>
    <property type="evidence" value="ECO:0007669"/>
    <property type="project" value="TreeGrafter"/>
</dbReference>
<dbReference type="PANTHER" id="PTHR11953">
    <property type="entry name" value="EXOSOME COMPLEX COMPONENT"/>
    <property type="match status" value="1"/>
</dbReference>
<evidence type="ECO:0000256" key="2">
    <source>
        <dbReference type="ARBA" id="ARBA00004496"/>
    </source>
</evidence>
<evidence type="ECO:0000256" key="1">
    <source>
        <dbReference type="ARBA" id="ARBA00004123"/>
    </source>
</evidence>
<keyword evidence="3" id="KW-0963">Cytoplasm</keyword>
<accession>A0A9K3M3L9</accession>
<name>A0A9K3M3L9_9STRA</name>
<dbReference type="GO" id="GO:0016075">
    <property type="term" value="P:rRNA catabolic process"/>
    <property type="evidence" value="ECO:0007669"/>
    <property type="project" value="TreeGrafter"/>
</dbReference>
<dbReference type="GO" id="GO:0006364">
    <property type="term" value="P:rRNA processing"/>
    <property type="evidence" value="ECO:0007669"/>
    <property type="project" value="UniProtKB-KW"/>
</dbReference>
<reference evidence="10" key="2">
    <citation type="submission" date="2021-04" db="EMBL/GenBank/DDBJ databases">
        <authorList>
            <person name="Podell S."/>
        </authorList>
    </citation>
    <scope>NUCLEOTIDE SEQUENCE</scope>
    <source>
        <strain evidence="10">Hildebrandi</strain>
    </source>
</reference>
<dbReference type="GO" id="GO:0071051">
    <property type="term" value="P:poly(A)-dependent snoRNA 3'-end processing"/>
    <property type="evidence" value="ECO:0007669"/>
    <property type="project" value="TreeGrafter"/>
</dbReference>
<dbReference type="GO" id="GO:0003723">
    <property type="term" value="F:RNA binding"/>
    <property type="evidence" value="ECO:0007669"/>
    <property type="project" value="UniProtKB-KW"/>
</dbReference>
<dbReference type="InterPro" id="IPR050080">
    <property type="entry name" value="RNase_PH"/>
</dbReference>
<evidence type="ECO:0000256" key="5">
    <source>
        <dbReference type="ARBA" id="ARBA00022835"/>
    </source>
</evidence>
<keyword evidence="6" id="KW-0694">RNA-binding</keyword>
<evidence type="ECO:0000256" key="4">
    <source>
        <dbReference type="ARBA" id="ARBA00022552"/>
    </source>
</evidence>
<dbReference type="Pfam" id="PF01138">
    <property type="entry name" value="RNase_PH"/>
    <property type="match status" value="1"/>
</dbReference>
<dbReference type="GO" id="GO:0000177">
    <property type="term" value="C:cytoplasmic exosome (RNase complex)"/>
    <property type="evidence" value="ECO:0007669"/>
    <property type="project" value="TreeGrafter"/>
</dbReference>
<dbReference type="GO" id="GO:0034475">
    <property type="term" value="P:U4 snRNA 3'-end processing"/>
    <property type="evidence" value="ECO:0007669"/>
    <property type="project" value="TreeGrafter"/>
</dbReference>
<dbReference type="OrthoDB" id="2504340at2759"/>
<evidence type="ECO:0000256" key="7">
    <source>
        <dbReference type="ARBA" id="ARBA00023242"/>
    </source>
</evidence>
<evidence type="ECO:0000259" key="9">
    <source>
        <dbReference type="Pfam" id="PF01138"/>
    </source>
</evidence>
<dbReference type="AlphaFoldDB" id="A0A9K3M3L9"/>
<dbReference type="Proteomes" id="UP000693970">
    <property type="component" value="Unassembled WGS sequence"/>
</dbReference>
<keyword evidence="4" id="KW-0698">rRNA processing</keyword>
<dbReference type="PANTHER" id="PTHR11953:SF2">
    <property type="entry name" value="EXOSOME COMPLEX COMPONENT MTR3"/>
    <property type="match status" value="1"/>
</dbReference>
<evidence type="ECO:0000256" key="3">
    <source>
        <dbReference type="ARBA" id="ARBA00022490"/>
    </source>
</evidence>
<feature type="domain" description="Exoribonuclease phosphorolytic" evidence="9">
    <location>
        <begin position="2"/>
        <end position="38"/>
    </location>
</feature>
<evidence type="ECO:0000256" key="8">
    <source>
        <dbReference type="SAM" id="MobiDB-lite"/>
    </source>
</evidence>
<feature type="compositionally biased region" description="Low complexity" evidence="8">
    <location>
        <begin position="57"/>
        <end position="70"/>
    </location>
</feature>
<evidence type="ECO:0000256" key="6">
    <source>
        <dbReference type="ARBA" id="ARBA00022884"/>
    </source>
</evidence>
<keyword evidence="11" id="KW-1185">Reference proteome</keyword>
<evidence type="ECO:0000313" key="10">
    <source>
        <dbReference type="EMBL" id="KAG7372705.1"/>
    </source>
</evidence>
<reference evidence="10" key="1">
    <citation type="journal article" date="2021" name="Sci. Rep.">
        <title>Diploid genomic architecture of Nitzschia inconspicua, an elite biomass production diatom.</title>
        <authorList>
            <person name="Oliver A."/>
            <person name="Podell S."/>
            <person name="Pinowska A."/>
            <person name="Traller J.C."/>
            <person name="Smith S.R."/>
            <person name="McClure R."/>
            <person name="Beliaev A."/>
            <person name="Bohutskyi P."/>
            <person name="Hill E.A."/>
            <person name="Rabines A."/>
            <person name="Zheng H."/>
            <person name="Allen L.Z."/>
            <person name="Kuo A."/>
            <person name="Grigoriev I.V."/>
            <person name="Allen A.E."/>
            <person name="Hazlebeck D."/>
            <person name="Allen E.E."/>
        </authorList>
    </citation>
    <scope>NUCLEOTIDE SEQUENCE</scope>
    <source>
        <strain evidence="10">Hildebrandi</strain>
    </source>
</reference>
<keyword evidence="7" id="KW-0539">Nucleus</keyword>
<gene>
    <name evidence="10" type="ORF">IV203_018848</name>
</gene>
<keyword evidence="5" id="KW-0271">Exosome</keyword>
<comment type="subcellular location">
    <subcellularLocation>
        <location evidence="2">Cytoplasm</location>
    </subcellularLocation>
    <subcellularLocation>
        <location evidence="1">Nucleus</location>
    </subcellularLocation>
</comment>
<comment type="caution">
    <text evidence="10">The sequence shown here is derived from an EMBL/GenBank/DDBJ whole genome shotgun (WGS) entry which is preliminary data.</text>
</comment>
<sequence>MYPKCTIVVKVTILQDSGSSLSASITAATLALVDARVELLDLVTSCTVAVMVTPTTTTTNTTNTVSSSNNMARTDTNDDNYENDDDTNEEPLAYYLVDPVEEETLKAQAYICLAMTPNHKEVTLWSQSGRLSASNASQAINLCREGCRTYHKLVREVWISKMTTTTNNINNHQQSYATNK</sequence>
<dbReference type="GO" id="GO:0005730">
    <property type="term" value="C:nucleolus"/>
    <property type="evidence" value="ECO:0007669"/>
    <property type="project" value="TreeGrafter"/>
</dbReference>
<feature type="region of interest" description="Disordered" evidence="8">
    <location>
        <begin position="57"/>
        <end position="88"/>
    </location>
</feature>
<protein>
    <submittedName>
        <fullName evidence="10">3' exoribonuclease family, domain containing protein</fullName>
    </submittedName>
</protein>
<proteinExistence type="predicted"/>
<dbReference type="EMBL" id="JAGRRH010000003">
    <property type="protein sequence ID" value="KAG7372705.1"/>
    <property type="molecule type" value="Genomic_DNA"/>
</dbReference>
<dbReference type="GO" id="GO:0071028">
    <property type="term" value="P:nuclear mRNA surveillance"/>
    <property type="evidence" value="ECO:0007669"/>
    <property type="project" value="TreeGrafter"/>
</dbReference>
<organism evidence="10 11">
    <name type="scientific">Nitzschia inconspicua</name>
    <dbReference type="NCBI Taxonomy" id="303405"/>
    <lineage>
        <taxon>Eukaryota</taxon>
        <taxon>Sar</taxon>
        <taxon>Stramenopiles</taxon>
        <taxon>Ochrophyta</taxon>
        <taxon>Bacillariophyta</taxon>
        <taxon>Bacillariophyceae</taxon>
        <taxon>Bacillariophycidae</taxon>
        <taxon>Bacillariales</taxon>
        <taxon>Bacillariaceae</taxon>
        <taxon>Nitzschia</taxon>
    </lineage>
</organism>